<dbReference type="EMBL" id="HBGW01064058">
    <property type="protein sequence ID" value="CAD9609871.1"/>
    <property type="molecule type" value="Transcribed_RNA"/>
</dbReference>
<evidence type="ECO:0000256" key="1">
    <source>
        <dbReference type="SAM" id="MobiDB-lite"/>
    </source>
</evidence>
<proteinExistence type="predicted"/>
<feature type="region of interest" description="Disordered" evidence="1">
    <location>
        <begin position="335"/>
        <end position="382"/>
    </location>
</feature>
<sequence>MAWIAGEEPSAAALVAELHGQVLRLLSDRLGIHCQGLAQAARRARACGMLSNQAAQRVTRLDVAHNVVRHVTGPRTKTFLAEIRDEVGQHRRREFLLGDQMGVVPDAPAHQCSGLELDCGVQSEASFLAVASGGKPTVEWFAMDNSDIDSEVADINYFPDARFPSRRSSTAAFRARSDCSPERASAASSRGSRSSTPAARFGPRTLSPPPSPKSSSPRGVVDDPAELQANEGASLAAGVRADDDKDEIIPLENIPDLMMSFLDKLSKTLRGALHAEMRNVDPEELRDWYVGLYVQNVTKAATKLPPYVSGIPEELFERVRARAFQAVAFLTMKERGNPACTGKGGAGDPVRPQRGPSASNRPGSLHTAPGFGMGPKRSRRKR</sequence>
<evidence type="ECO:0000313" key="2">
    <source>
        <dbReference type="EMBL" id="CAD9609871.1"/>
    </source>
</evidence>
<feature type="compositionally biased region" description="Low complexity" evidence="1">
    <location>
        <begin position="182"/>
        <end position="200"/>
    </location>
</feature>
<gene>
    <name evidence="2" type="ORF">BRAN1462_LOCUS40855</name>
</gene>
<accession>A0A7S2LNF6</accession>
<feature type="region of interest" description="Disordered" evidence="1">
    <location>
        <begin position="172"/>
        <end position="223"/>
    </location>
</feature>
<protein>
    <submittedName>
        <fullName evidence="2">Uncharacterized protein</fullName>
    </submittedName>
</protein>
<dbReference type="AlphaFoldDB" id="A0A7S2LNF6"/>
<organism evidence="2">
    <name type="scientific">Zooxanthella nutricula</name>
    <dbReference type="NCBI Taxonomy" id="1333877"/>
    <lineage>
        <taxon>Eukaryota</taxon>
        <taxon>Sar</taxon>
        <taxon>Alveolata</taxon>
        <taxon>Dinophyceae</taxon>
        <taxon>Peridiniales</taxon>
        <taxon>Peridiniales incertae sedis</taxon>
        <taxon>Zooxanthella</taxon>
    </lineage>
</organism>
<reference evidence="2" key="1">
    <citation type="submission" date="2021-01" db="EMBL/GenBank/DDBJ databases">
        <authorList>
            <person name="Corre E."/>
            <person name="Pelletier E."/>
            <person name="Niang G."/>
            <person name="Scheremetjew M."/>
            <person name="Finn R."/>
            <person name="Kale V."/>
            <person name="Holt S."/>
            <person name="Cochrane G."/>
            <person name="Meng A."/>
            <person name="Brown T."/>
            <person name="Cohen L."/>
        </authorList>
    </citation>
    <scope>NUCLEOTIDE SEQUENCE</scope>
    <source>
        <strain evidence="2">RCC3387</strain>
    </source>
</reference>
<name>A0A7S2LNF6_9DINO</name>